<protein>
    <submittedName>
        <fullName evidence="2">YcbU protein</fullName>
    </submittedName>
</protein>
<proteinExistence type="predicted"/>
<comment type="caution">
    <text evidence="2">The sequence shown here is derived from an EMBL/GenBank/DDBJ whole genome shotgun (WGS) entry which is preliminary data.</text>
</comment>
<dbReference type="Gene3D" id="3.90.1150.10">
    <property type="entry name" value="Aspartate Aminotransferase, domain 1"/>
    <property type="match status" value="1"/>
</dbReference>
<dbReference type="InterPro" id="IPR015422">
    <property type="entry name" value="PyrdxlP-dep_Trfase_small"/>
</dbReference>
<dbReference type="AlphaFoldDB" id="E7RHX2"/>
<dbReference type="RefSeq" id="WP_008431119.1">
    <property type="nucleotide sequence ID" value="NZ_AEPB01000033.1"/>
</dbReference>
<reference evidence="2 3" key="1">
    <citation type="journal article" date="2011" name="J. Bacteriol.">
        <title>The Draft Genome of Planococcus donghaensis MPA1U2 Reveals Nonsporulation Pathways Controlled by a Conserved Spo0A Regulon.</title>
        <authorList>
            <person name="Pearson M.D."/>
            <person name="Noller H.F."/>
        </authorList>
    </citation>
    <scope>NUCLEOTIDE SEQUENCE [LARGE SCALE GENOMIC DNA]</scope>
    <source>
        <strain evidence="2 3">MPA1U2</strain>
    </source>
</reference>
<dbReference type="Proteomes" id="UP000003052">
    <property type="component" value="Unassembled WGS sequence"/>
</dbReference>
<dbReference type="PROSITE" id="PS51257">
    <property type="entry name" value="PROKAR_LIPOPROTEIN"/>
    <property type="match status" value="1"/>
</dbReference>
<dbReference type="eggNOG" id="COG0520">
    <property type="taxonomic scope" value="Bacteria"/>
</dbReference>
<dbReference type="InterPro" id="IPR015424">
    <property type="entry name" value="PyrdxlP-dep_Trfase"/>
</dbReference>
<dbReference type="GO" id="GO:0003824">
    <property type="term" value="F:catalytic activity"/>
    <property type="evidence" value="ECO:0007669"/>
    <property type="project" value="UniProtKB-ARBA"/>
</dbReference>
<evidence type="ECO:0000313" key="3">
    <source>
        <dbReference type="Proteomes" id="UP000003052"/>
    </source>
</evidence>
<dbReference type="InterPro" id="IPR000192">
    <property type="entry name" value="Aminotrans_V_dom"/>
</dbReference>
<dbReference type="SUPFAM" id="SSF53383">
    <property type="entry name" value="PLP-dependent transferases"/>
    <property type="match status" value="1"/>
</dbReference>
<dbReference type="PANTHER" id="PTHR43586:SF15">
    <property type="entry name" value="BLR3095 PROTEIN"/>
    <property type="match status" value="1"/>
</dbReference>
<evidence type="ECO:0000313" key="2">
    <source>
        <dbReference type="EMBL" id="EGA89402.1"/>
    </source>
</evidence>
<dbReference type="InterPro" id="IPR015421">
    <property type="entry name" value="PyrdxlP-dep_Trfase_major"/>
</dbReference>
<dbReference type="Pfam" id="PF00266">
    <property type="entry name" value="Aminotran_5"/>
    <property type="match status" value="1"/>
</dbReference>
<evidence type="ECO:0000259" key="1">
    <source>
        <dbReference type="Pfam" id="PF00266"/>
    </source>
</evidence>
<feature type="domain" description="Aminotransferase class V" evidence="1">
    <location>
        <begin position="45"/>
        <end position="342"/>
    </location>
</feature>
<dbReference type="Gene3D" id="3.40.640.10">
    <property type="entry name" value="Type I PLP-dependent aspartate aminotransferase-like (Major domain)"/>
    <property type="match status" value="1"/>
</dbReference>
<dbReference type="OrthoDB" id="513408at2"/>
<dbReference type="EMBL" id="AEPB01000033">
    <property type="protein sequence ID" value="EGA89402.1"/>
    <property type="molecule type" value="Genomic_DNA"/>
</dbReference>
<accession>E7RHX2</accession>
<dbReference type="PANTHER" id="PTHR43586">
    <property type="entry name" value="CYSTEINE DESULFURASE"/>
    <property type="match status" value="1"/>
</dbReference>
<name>E7RHX2_9BACL</name>
<gene>
    <name evidence="2" type="ORF">GPDM_10400</name>
</gene>
<organism evidence="2 3">
    <name type="scientific">Planococcus donghaensis MPA1U2</name>
    <dbReference type="NCBI Taxonomy" id="933115"/>
    <lineage>
        <taxon>Bacteria</taxon>
        <taxon>Bacillati</taxon>
        <taxon>Bacillota</taxon>
        <taxon>Bacilli</taxon>
        <taxon>Bacillales</taxon>
        <taxon>Caryophanaceae</taxon>
        <taxon>Planococcus</taxon>
    </lineage>
</organism>
<sequence>MQNYRKDFPTLNTLTVLSSCSQSAMSNKALEALKDYQESLVGSGMDWIEWMNVTNSAKRKFAELINCDVSEVAIMGSVSDCISSILHSLPLSCKDVVTTDMDFPCIGQSILAQQKKQDFSITYIPEKDEKISISYYNKYITENTKLTCIPHVSYYNGFKQDLKAIADIAHSKGSLLFVDAYQSAGSVTIDVQETGVDILVAGMQKYLLGIPGIAFMYVRKELAETLEPSTIGWFGQKNIFGFHHDLLEYGEGANRFNTGTPPVVNAYVANAALDYILSIGTDKIESYLNELSAFTLEEAQKRNLKIASPLTVADKGPTTAIYCEDGNKMEQLLRSEGIILSARKDVIRLAPHLYNTKEDIIKALDAIERFLPETLALKVMK</sequence>